<comment type="caution">
    <text evidence="2">The sequence shown here is derived from an EMBL/GenBank/DDBJ whole genome shotgun (WGS) entry which is preliminary data.</text>
</comment>
<evidence type="ECO:0000256" key="1">
    <source>
        <dbReference type="SAM" id="SignalP"/>
    </source>
</evidence>
<dbReference type="EMBL" id="JBHTLX010000014">
    <property type="protein sequence ID" value="MFD1248199.1"/>
    <property type="molecule type" value="Genomic_DNA"/>
</dbReference>
<accession>A0ABW3VZB4</accession>
<organism evidence="2 3">
    <name type="scientific">Nocardioides ginsengisoli</name>
    <dbReference type="NCBI Taxonomy" id="363868"/>
    <lineage>
        <taxon>Bacteria</taxon>
        <taxon>Bacillati</taxon>
        <taxon>Actinomycetota</taxon>
        <taxon>Actinomycetes</taxon>
        <taxon>Propionibacteriales</taxon>
        <taxon>Nocardioidaceae</taxon>
        <taxon>Nocardioides</taxon>
    </lineage>
</organism>
<proteinExistence type="predicted"/>
<dbReference type="RefSeq" id="WP_367920679.1">
    <property type="nucleotide sequence ID" value="NZ_BAABAC010000035.1"/>
</dbReference>
<sequence length="637" mass="65367">MSQHRRRRRLTPAPHQFRRLGVTGLAAVVVAAVSTVIPAQAQTTVTPTDAGDPPVVRDSSVTINVDRAAMHYSRSTSSANYAQATASGVALTGCKGDNPAGTNASPRTTVTVTDPNGDTVLTMLSPVRDMGLTATGFLGNPPNQPTPTQPAPGNSNYRGDFAGNTYHGMHAALDLDGKPAGVYTVTTTDLNTVKTGLGACAVGTPVASGTGFGNTMTPGPHVTTSTFEYRPWAVQFKDVLGNGDVRANLTPSEFQFSVGGTSSPIYAGGTQQTFYALPGGFALPSDPQACVSDPAGCLPAAATPCVPAQGCTPRVMMVYRPGNSPDKNGLVGVFDLETKAFVAYATTGGRTRTLMSLGTANDAYYHDILAKLAAGSEAQGIDLATILATKVQVRSNGNQLSLSLLNGLQIDPTTSPNGVQIASDATVQAGVVLDIYSSLRLTGGACAANSASSSTEPDRYARREDNGYTVTKSDLLPEVPAAGPLGALVGGPVYHITGKFNSGALVNTATAVIGADTAADEPNGYPVWVSPFLSGIHTAHPRTMDFLGTGTWSASESPILSGCLVVDFLLGTGVAVYNNPLPVGLGTIFDPLATPNAGAEKLTDAVNQAVDDVIGTATSNPTVDSLLTQLTALLPLS</sequence>
<keyword evidence="1" id="KW-0732">Signal</keyword>
<keyword evidence="3" id="KW-1185">Reference proteome</keyword>
<dbReference type="Proteomes" id="UP001597229">
    <property type="component" value="Unassembled WGS sequence"/>
</dbReference>
<evidence type="ECO:0000313" key="2">
    <source>
        <dbReference type="EMBL" id="MFD1248199.1"/>
    </source>
</evidence>
<feature type="signal peptide" evidence="1">
    <location>
        <begin position="1"/>
        <end position="41"/>
    </location>
</feature>
<reference evidence="3" key="1">
    <citation type="journal article" date="2019" name="Int. J. Syst. Evol. Microbiol.">
        <title>The Global Catalogue of Microorganisms (GCM) 10K type strain sequencing project: providing services to taxonomists for standard genome sequencing and annotation.</title>
        <authorList>
            <consortium name="The Broad Institute Genomics Platform"/>
            <consortium name="The Broad Institute Genome Sequencing Center for Infectious Disease"/>
            <person name="Wu L."/>
            <person name="Ma J."/>
        </authorList>
    </citation>
    <scope>NUCLEOTIDE SEQUENCE [LARGE SCALE GENOMIC DNA]</scope>
    <source>
        <strain evidence="3">CCUG 52478</strain>
    </source>
</reference>
<protein>
    <submittedName>
        <fullName evidence="2">Uncharacterized protein</fullName>
    </submittedName>
</protein>
<gene>
    <name evidence="2" type="ORF">ACFQ3F_10405</name>
</gene>
<name>A0ABW3VZB4_9ACTN</name>
<feature type="chain" id="PRO_5046990909" evidence="1">
    <location>
        <begin position="42"/>
        <end position="637"/>
    </location>
</feature>
<evidence type="ECO:0000313" key="3">
    <source>
        <dbReference type="Proteomes" id="UP001597229"/>
    </source>
</evidence>